<dbReference type="InterPro" id="IPR002213">
    <property type="entry name" value="UDP_glucos_trans"/>
</dbReference>
<dbReference type="SUPFAM" id="SSF53756">
    <property type="entry name" value="UDP-Glycosyltransferase/glycogen phosphorylase"/>
    <property type="match status" value="1"/>
</dbReference>
<gene>
    <name evidence="6" type="ORF">SI8410_06008228</name>
</gene>
<dbReference type="Gene3D" id="3.40.50.2000">
    <property type="entry name" value="Glycogen Phosphorylase B"/>
    <property type="match status" value="2"/>
</dbReference>
<dbReference type="EC" id="2.4.1.-" evidence="5"/>
<dbReference type="GO" id="GO:0035251">
    <property type="term" value="F:UDP-glucosyltransferase activity"/>
    <property type="evidence" value="ECO:0007669"/>
    <property type="project" value="TreeGrafter"/>
</dbReference>
<keyword evidence="2 4" id="KW-0328">Glycosyltransferase</keyword>
<dbReference type="Pfam" id="PF00201">
    <property type="entry name" value="UDPGT"/>
    <property type="match status" value="1"/>
</dbReference>
<evidence type="ECO:0000256" key="3">
    <source>
        <dbReference type="ARBA" id="ARBA00022679"/>
    </source>
</evidence>
<dbReference type="PANTHER" id="PTHR48047">
    <property type="entry name" value="GLYCOSYLTRANSFERASE"/>
    <property type="match status" value="1"/>
</dbReference>
<dbReference type="EMBL" id="LR746269">
    <property type="protein sequence ID" value="CAA7397563.1"/>
    <property type="molecule type" value="Genomic_DNA"/>
</dbReference>
<dbReference type="PROSITE" id="PS00375">
    <property type="entry name" value="UDPGT"/>
    <property type="match status" value="1"/>
</dbReference>
<keyword evidence="3 4" id="KW-0808">Transferase</keyword>
<comment type="similarity">
    <text evidence="1 4">Belongs to the UDP-glycosyltransferase family.</text>
</comment>
<evidence type="ECO:0000256" key="1">
    <source>
        <dbReference type="ARBA" id="ARBA00009995"/>
    </source>
</evidence>
<proteinExistence type="inferred from homology"/>
<dbReference type="OrthoDB" id="731962at2759"/>
<dbReference type="AlphaFoldDB" id="A0A7I8KIF0"/>
<name>A0A7I8KIF0_SPIIN</name>
<evidence type="ECO:0000256" key="4">
    <source>
        <dbReference type="RuleBase" id="RU003718"/>
    </source>
</evidence>
<accession>A0A7I8KIF0</accession>
<dbReference type="FunFam" id="3.40.50.2000:FF:000063">
    <property type="entry name" value="Glycosyltransferase"/>
    <property type="match status" value="1"/>
</dbReference>
<evidence type="ECO:0000313" key="6">
    <source>
        <dbReference type="EMBL" id="CAA7397563.1"/>
    </source>
</evidence>
<evidence type="ECO:0000256" key="2">
    <source>
        <dbReference type="ARBA" id="ARBA00022676"/>
    </source>
</evidence>
<dbReference type="Proteomes" id="UP000663760">
    <property type="component" value="Chromosome 6"/>
</dbReference>
<organism evidence="6 7">
    <name type="scientific">Spirodela intermedia</name>
    <name type="common">Intermediate duckweed</name>
    <dbReference type="NCBI Taxonomy" id="51605"/>
    <lineage>
        <taxon>Eukaryota</taxon>
        <taxon>Viridiplantae</taxon>
        <taxon>Streptophyta</taxon>
        <taxon>Embryophyta</taxon>
        <taxon>Tracheophyta</taxon>
        <taxon>Spermatophyta</taxon>
        <taxon>Magnoliopsida</taxon>
        <taxon>Liliopsida</taxon>
        <taxon>Araceae</taxon>
        <taxon>Lemnoideae</taxon>
        <taxon>Spirodela</taxon>
    </lineage>
</organism>
<keyword evidence="7" id="KW-1185">Reference proteome</keyword>
<dbReference type="InterPro" id="IPR035595">
    <property type="entry name" value="UDP_glycos_trans_CS"/>
</dbReference>
<sequence>MGSEGQQLHIFIFPLMASGHLLPAVDIAKLFAEKGVRVSIITTAGEEPAIEASFCRSSEAGRRVRTLLVEWSSSAIGLPDSLSSVKTLDMHMDFLMRTSALRPSFERLVKDHHPAAIVTDSFYPWTAEVAEEVGIPRLVFDGSSFFTLCLSDKINLSTDTQESSADSGDRIVIPGIPHRIELIRSQLFDAKKMRPDFPDVFMKMKEAEGRSYGTVVNSFYELEPDYADHYRNVIGRKAWHIGPVFLRNEDAADNAMRGSRTTLEQTRCLTWLDSKAERSVLYVCFGSLSRFTETQLREIAGGLESSGHPFIWVVKNAGQGNSSGQWLPESFEERVVDSGTGMIIRGWAPQVLILNHVAVGGFLTHCGWNSSLESVAAGLPVVTWPIFADQFFNERLLVDLLKVGVDIGVKTNALGELERETVKAEEIAAAVGRLMGDSPEAEERRSRARELKAAARWAMEEGGSSYNDLARLIQELWEKQSAASHART</sequence>
<dbReference type="PANTHER" id="PTHR48047:SF45">
    <property type="entry name" value="SCOPOLETIN GLUCOSYLTRANSFERASE-LIKE"/>
    <property type="match status" value="1"/>
</dbReference>
<protein>
    <recommendedName>
        <fullName evidence="5">Glycosyltransferase</fullName>
        <ecNumber evidence="5">2.4.1.-</ecNumber>
    </recommendedName>
</protein>
<dbReference type="CDD" id="cd03784">
    <property type="entry name" value="GT1_Gtf-like"/>
    <property type="match status" value="1"/>
</dbReference>
<evidence type="ECO:0000313" key="7">
    <source>
        <dbReference type="Proteomes" id="UP000663760"/>
    </source>
</evidence>
<evidence type="ECO:0000256" key="5">
    <source>
        <dbReference type="RuleBase" id="RU362057"/>
    </source>
</evidence>
<reference evidence="6" key="1">
    <citation type="submission" date="2020-02" db="EMBL/GenBank/DDBJ databases">
        <authorList>
            <person name="Scholz U."/>
            <person name="Mascher M."/>
            <person name="Fiebig A."/>
        </authorList>
    </citation>
    <scope>NUCLEOTIDE SEQUENCE</scope>
</reference>